<comment type="caution">
    <text evidence="15">The sequence shown here is derived from an EMBL/GenBank/DDBJ whole genome shotgun (WGS) entry which is preliminary data.</text>
</comment>
<dbReference type="NCBIfam" id="TIGR02666">
    <property type="entry name" value="moaA"/>
    <property type="match status" value="1"/>
</dbReference>
<feature type="domain" description="Radical SAM core" evidence="14">
    <location>
        <begin position="1"/>
        <end position="214"/>
    </location>
</feature>
<evidence type="ECO:0000256" key="4">
    <source>
        <dbReference type="ARBA" id="ARBA00022691"/>
    </source>
</evidence>
<dbReference type="EMBL" id="VIRV01000033">
    <property type="protein sequence ID" value="MBY0759907.1"/>
    <property type="molecule type" value="Genomic_DNA"/>
</dbReference>
<dbReference type="RefSeq" id="WP_221920389.1">
    <property type="nucleotide sequence ID" value="NZ_CP173660.1"/>
</dbReference>
<gene>
    <name evidence="15" type="primary">moaA</name>
    <name evidence="15" type="ORF">FLB61_12650</name>
</gene>
<evidence type="ECO:0000256" key="6">
    <source>
        <dbReference type="ARBA" id="ARBA00022741"/>
    </source>
</evidence>
<dbReference type="PANTHER" id="PTHR22960:SF0">
    <property type="entry name" value="MOLYBDENUM COFACTOR BIOSYNTHESIS PROTEIN 1"/>
    <property type="match status" value="1"/>
</dbReference>
<evidence type="ECO:0000256" key="7">
    <source>
        <dbReference type="ARBA" id="ARBA00023004"/>
    </source>
</evidence>
<protein>
    <recommendedName>
        <fullName evidence="2">GTP 3',8-cyclase</fullName>
        <ecNumber evidence="2">4.1.99.22</ecNumber>
    </recommendedName>
</protein>
<dbReference type="CDD" id="cd01335">
    <property type="entry name" value="Radical_SAM"/>
    <property type="match status" value="1"/>
</dbReference>
<dbReference type="Gene3D" id="3.20.20.70">
    <property type="entry name" value="Aldolase class I"/>
    <property type="match status" value="1"/>
</dbReference>
<dbReference type="CDD" id="cd21117">
    <property type="entry name" value="Twitch_MoaA"/>
    <property type="match status" value="1"/>
</dbReference>
<dbReference type="Proteomes" id="UP000779049">
    <property type="component" value="Unassembled WGS sequence"/>
</dbReference>
<evidence type="ECO:0000256" key="11">
    <source>
        <dbReference type="ARBA" id="ARBA00023239"/>
    </source>
</evidence>
<dbReference type="PROSITE" id="PS51918">
    <property type="entry name" value="RADICAL_SAM"/>
    <property type="match status" value="1"/>
</dbReference>
<keyword evidence="16" id="KW-1185">Reference proteome</keyword>
<dbReference type="InterPro" id="IPR010505">
    <property type="entry name" value="MoaA_twitch"/>
</dbReference>
<evidence type="ECO:0000256" key="13">
    <source>
        <dbReference type="SAM" id="MobiDB-lite"/>
    </source>
</evidence>
<evidence type="ECO:0000256" key="12">
    <source>
        <dbReference type="ARBA" id="ARBA00048697"/>
    </source>
</evidence>
<keyword evidence="11" id="KW-0456">Lyase</keyword>
<keyword evidence="9" id="KW-0342">GTP-binding</keyword>
<evidence type="ECO:0000259" key="14">
    <source>
        <dbReference type="PROSITE" id="PS51918"/>
    </source>
</evidence>
<keyword evidence="8" id="KW-0411">Iron-sulfur</keyword>
<dbReference type="InterPro" id="IPR013785">
    <property type="entry name" value="Aldolase_TIM"/>
</dbReference>
<dbReference type="PROSITE" id="PS01305">
    <property type="entry name" value="MOAA_NIFB_PQQE"/>
    <property type="match status" value="1"/>
</dbReference>
<evidence type="ECO:0000256" key="3">
    <source>
        <dbReference type="ARBA" id="ARBA00022485"/>
    </source>
</evidence>
<evidence type="ECO:0000256" key="2">
    <source>
        <dbReference type="ARBA" id="ARBA00012167"/>
    </source>
</evidence>
<dbReference type="SFLD" id="SFLDG01386">
    <property type="entry name" value="main_SPASM_domain-containing"/>
    <property type="match status" value="1"/>
</dbReference>
<feature type="region of interest" description="Disordered" evidence="13">
    <location>
        <begin position="301"/>
        <end position="325"/>
    </location>
</feature>
<keyword evidence="4" id="KW-0949">S-adenosyl-L-methionine</keyword>
<reference evidence="15 16" key="1">
    <citation type="journal article" date="2020" name="New Microbes New Infect">
        <title>Sellimonas caecigallum sp. nov., description and genome sequence of a new member of the Sellimonas genus isolated from the cecum of feral chicken.</title>
        <authorList>
            <person name="Wongkuna S."/>
            <person name="Ghimire S."/>
            <person name="Antony L."/>
            <person name="Chankhamhaengdecha S."/>
            <person name="Janvilisri T."/>
            <person name="Scaria J."/>
        </authorList>
    </citation>
    <scope>NUCLEOTIDE SEQUENCE [LARGE SCALE GENOMIC DNA]</scope>
    <source>
        <strain evidence="15 16">SW451</strain>
    </source>
</reference>
<dbReference type="InterPro" id="IPR000385">
    <property type="entry name" value="MoaA_NifB_PqqE_Fe-S-bd_CS"/>
</dbReference>
<organism evidence="15 16">
    <name type="scientific">Sellimonas caecigallum</name>
    <dbReference type="NCBI Taxonomy" id="2592333"/>
    <lineage>
        <taxon>Bacteria</taxon>
        <taxon>Bacillati</taxon>
        <taxon>Bacillota</taxon>
        <taxon>Clostridia</taxon>
        <taxon>Lachnospirales</taxon>
        <taxon>Lachnospiraceae</taxon>
        <taxon>Sellimonas</taxon>
    </lineage>
</organism>
<keyword evidence="3" id="KW-0004">4Fe-4S</keyword>
<dbReference type="Pfam" id="PF06463">
    <property type="entry name" value="Mob_synth_C"/>
    <property type="match status" value="1"/>
</dbReference>
<keyword evidence="5" id="KW-0479">Metal-binding</keyword>
<dbReference type="SUPFAM" id="SSF102114">
    <property type="entry name" value="Radical SAM enzymes"/>
    <property type="match status" value="1"/>
</dbReference>
<keyword evidence="6" id="KW-0547">Nucleotide-binding</keyword>
<proteinExistence type="predicted"/>
<dbReference type="InterPro" id="IPR013483">
    <property type="entry name" value="MoaA"/>
</dbReference>
<dbReference type="InterPro" id="IPR050105">
    <property type="entry name" value="MoCo_biosynth_MoaA/MoaC"/>
</dbReference>
<dbReference type="InterPro" id="IPR007197">
    <property type="entry name" value="rSAM"/>
</dbReference>
<keyword evidence="7" id="KW-0408">Iron</keyword>
<dbReference type="SFLD" id="SFLDS00029">
    <property type="entry name" value="Radical_SAM"/>
    <property type="match status" value="1"/>
</dbReference>
<sequence length="325" mass="36448">MNERTIDYLRISITDRCNLRCKYCMPSDIESLPMREILTYEEIAEIAEAASESGIRHLRITGGEPLVRKGCADCIRMLKSIPGIETVMMTTNGILLKQFLPKLLEAGIDGVNISLDTLDKEKYREITGTDGLALVLGAVEACVQSGVRTKINVAAAEEINKEEIPDLVRLAEKMPVDVRFIEMMPIGYGKQFQSLDNRAILEKIRGLYPEIYPAERKGKAGFGPAVYYQIPGFAGRIGFISAMHGKFCKECNRLRLTSTGQLKYCLCYDDAEDMKSIVRSGMDKEMRKKRIRQIFLEAGKKKPSGHCFENPEDISENKKMSQIGG</sequence>
<evidence type="ECO:0000256" key="8">
    <source>
        <dbReference type="ARBA" id="ARBA00023014"/>
    </source>
</evidence>
<dbReference type="InterPro" id="IPR040064">
    <property type="entry name" value="MoaA-like"/>
</dbReference>
<name>A0ABS7LAE1_9FIRM</name>
<dbReference type="PANTHER" id="PTHR22960">
    <property type="entry name" value="MOLYBDOPTERIN COFACTOR SYNTHESIS PROTEIN A"/>
    <property type="match status" value="1"/>
</dbReference>
<evidence type="ECO:0000313" key="15">
    <source>
        <dbReference type="EMBL" id="MBY0759907.1"/>
    </source>
</evidence>
<evidence type="ECO:0000256" key="5">
    <source>
        <dbReference type="ARBA" id="ARBA00022723"/>
    </source>
</evidence>
<comment type="cofactor">
    <cofactor evidence="1">
        <name>[4Fe-4S] cluster</name>
        <dbReference type="ChEBI" id="CHEBI:49883"/>
    </cofactor>
</comment>
<evidence type="ECO:0000256" key="9">
    <source>
        <dbReference type="ARBA" id="ARBA00023134"/>
    </source>
</evidence>
<evidence type="ECO:0000256" key="10">
    <source>
        <dbReference type="ARBA" id="ARBA00023150"/>
    </source>
</evidence>
<dbReference type="SFLD" id="SFLDG01067">
    <property type="entry name" value="SPASM/twitch_domain_containing"/>
    <property type="match status" value="1"/>
</dbReference>
<dbReference type="EC" id="4.1.99.22" evidence="2"/>
<comment type="catalytic activity">
    <reaction evidence="12">
        <text>GTP + AH2 + S-adenosyl-L-methionine = (8S)-3',8-cyclo-7,8-dihydroguanosine 5'-triphosphate + 5'-deoxyadenosine + L-methionine + A + H(+)</text>
        <dbReference type="Rhea" id="RHEA:49576"/>
        <dbReference type="ChEBI" id="CHEBI:13193"/>
        <dbReference type="ChEBI" id="CHEBI:15378"/>
        <dbReference type="ChEBI" id="CHEBI:17319"/>
        <dbReference type="ChEBI" id="CHEBI:17499"/>
        <dbReference type="ChEBI" id="CHEBI:37565"/>
        <dbReference type="ChEBI" id="CHEBI:57844"/>
        <dbReference type="ChEBI" id="CHEBI:59789"/>
        <dbReference type="ChEBI" id="CHEBI:131766"/>
        <dbReference type="EC" id="4.1.99.22"/>
    </reaction>
</comment>
<dbReference type="SMART" id="SM00729">
    <property type="entry name" value="Elp3"/>
    <property type="match status" value="1"/>
</dbReference>
<dbReference type="Pfam" id="PF04055">
    <property type="entry name" value="Radical_SAM"/>
    <property type="match status" value="1"/>
</dbReference>
<evidence type="ECO:0000313" key="16">
    <source>
        <dbReference type="Proteomes" id="UP000779049"/>
    </source>
</evidence>
<dbReference type="InterPro" id="IPR058240">
    <property type="entry name" value="rSAM_sf"/>
</dbReference>
<dbReference type="InterPro" id="IPR006638">
    <property type="entry name" value="Elp3/MiaA/NifB-like_rSAM"/>
</dbReference>
<accession>A0ABS7LAE1</accession>
<dbReference type="SFLD" id="SFLDG01383">
    <property type="entry name" value="cyclic_pyranopterin_phosphate"/>
    <property type="match status" value="1"/>
</dbReference>
<evidence type="ECO:0000256" key="1">
    <source>
        <dbReference type="ARBA" id="ARBA00001966"/>
    </source>
</evidence>
<keyword evidence="10" id="KW-0501">Molybdenum cofactor biosynthesis</keyword>